<organism evidence="1 3">
    <name type="scientific">Haladaptatus paucihalophilus DX253</name>
    <dbReference type="NCBI Taxonomy" id="797209"/>
    <lineage>
        <taxon>Archaea</taxon>
        <taxon>Methanobacteriati</taxon>
        <taxon>Methanobacteriota</taxon>
        <taxon>Stenosarchaea group</taxon>
        <taxon>Halobacteria</taxon>
        <taxon>Halobacteriales</taxon>
        <taxon>Haladaptataceae</taxon>
        <taxon>Haladaptatus</taxon>
    </lineage>
</organism>
<dbReference type="Proteomes" id="UP000003751">
    <property type="component" value="Unassembled WGS sequence"/>
</dbReference>
<keyword evidence="4" id="KW-1185">Reference proteome</keyword>
<reference evidence="2" key="2">
    <citation type="submission" date="2016-11" db="EMBL/GenBank/DDBJ databases">
        <authorList>
            <person name="Jaros S."/>
            <person name="Januszkiewicz K."/>
            <person name="Wedrychowicz H."/>
        </authorList>
    </citation>
    <scope>NUCLEOTIDE SEQUENCE [LARGE SCALE GENOMIC DNA]</scope>
    <source>
        <strain evidence="2">DX253</strain>
    </source>
</reference>
<evidence type="ECO:0000313" key="2">
    <source>
        <dbReference type="EMBL" id="SHL23135.1"/>
    </source>
</evidence>
<dbReference type="AlphaFoldDB" id="E7QV88"/>
<protein>
    <submittedName>
        <fullName evidence="1">Uncharacterized ACR</fullName>
    </submittedName>
</protein>
<dbReference type="OrthoDB" id="248329at2157"/>
<reference evidence="4" key="3">
    <citation type="submission" date="2016-11" db="EMBL/GenBank/DDBJ databases">
        <authorList>
            <person name="Varghese N."/>
            <person name="Submissions S."/>
        </authorList>
    </citation>
    <scope>NUCLEOTIDE SEQUENCE [LARGE SCALE GENOMIC DNA]</scope>
    <source>
        <strain evidence="4">DX253</strain>
    </source>
</reference>
<dbReference type="PATRIC" id="fig|797209.4.peg.2683"/>
<gene>
    <name evidence="2" type="ORF">SAMN05444342_3357</name>
    <name evidence="1" type="ORF">ZOD2009_13621</name>
</gene>
<dbReference type="EMBL" id="FRAN01000005">
    <property type="protein sequence ID" value="SHL23135.1"/>
    <property type="molecule type" value="Genomic_DNA"/>
</dbReference>
<evidence type="ECO:0000313" key="1">
    <source>
        <dbReference type="EMBL" id="EFW91606.1"/>
    </source>
</evidence>
<evidence type="ECO:0000313" key="3">
    <source>
        <dbReference type="Proteomes" id="UP000003751"/>
    </source>
</evidence>
<dbReference type="Proteomes" id="UP000184203">
    <property type="component" value="Unassembled WGS sequence"/>
</dbReference>
<dbReference type="RefSeq" id="WP_007980680.1">
    <property type="nucleotide sequence ID" value="NZ_AEMG01000013.1"/>
</dbReference>
<proteinExistence type="predicted"/>
<sequence>MTVHVVHRRDGAERRLVSRGEYVTDLGSRVGGLVRLAASGDHALVFEFDSVGDHRASTVLTPLALDVVWTTGGRVTRVARLPKWTGTARGTGDAVFEFSRGVADDVEAGDELFVRQSHSSRSTE</sequence>
<evidence type="ECO:0000313" key="4">
    <source>
        <dbReference type="Proteomes" id="UP000184203"/>
    </source>
</evidence>
<dbReference type="eggNOG" id="arCOG03113">
    <property type="taxonomic scope" value="Archaea"/>
</dbReference>
<reference evidence="1 3" key="1">
    <citation type="journal article" date="2014" name="ISME J.">
        <title>Trehalose/2-sulfotrehalose biosynthesis and glycine-betaine uptake are widely spread mechanisms for osmoadaptation in the Halobacteriales.</title>
        <authorList>
            <person name="Youssef N.H."/>
            <person name="Savage-Ashlock K.N."/>
            <person name="McCully A.L."/>
            <person name="Luedtke B."/>
            <person name="Shaw E.I."/>
            <person name="Hoff W.D."/>
            <person name="Elshahed M.S."/>
        </authorList>
    </citation>
    <scope>NUCLEOTIDE SEQUENCE [LARGE SCALE GENOMIC DNA]</scope>
    <source>
        <strain evidence="1 3">DX253</strain>
    </source>
</reference>
<accession>E7QV88</accession>
<name>E7QV88_HALPU</name>
<dbReference type="EMBL" id="AEMG01000013">
    <property type="protein sequence ID" value="EFW91606.1"/>
    <property type="molecule type" value="Genomic_DNA"/>
</dbReference>